<organism evidence="2 3">
    <name type="scientific">[Bacteroides] pectinophilus ATCC 43243</name>
    <dbReference type="NCBI Taxonomy" id="483218"/>
    <lineage>
        <taxon>Bacteria</taxon>
        <taxon>Bacillati</taxon>
        <taxon>Bacillota</taxon>
        <taxon>Clostridia</taxon>
        <taxon>Eubacteriales</taxon>
    </lineage>
</organism>
<keyword evidence="1" id="KW-0812">Transmembrane</keyword>
<feature type="transmembrane region" description="Helical" evidence="1">
    <location>
        <begin position="204"/>
        <end position="225"/>
    </location>
</feature>
<evidence type="ECO:0000256" key="1">
    <source>
        <dbReference type="SAM" id="Phobius"/>
    </source>
</evidence>
<feature type="transmembrane region" description="Helical" evidence="1">
    <location>
        <begin position="30"/>
        <end position="50"/>
    </location>
</feature>
<name>B7AWA3_9FIRM</name>
<dbReference type="EMBL" id="ABVQ01000037">
    <property type="protein sequence ID" value="EEC56494.1"/>
    <property type="molecule type" value="Genomic_DNA"/>
</dbReference>
<feature type="transmembrane region" description="Helical" evidence="1">
    <location>
        <begin position="308"/>
        <end position="330"/>
    </location>
</feature>
<reference evidence="2 3" key="1">
    <citation type="submission" date="2008-11" db="EMBL/GenBank/DDBJ databases">
        <title>Draft genome sequence of Bacteroides pectinophilus (ATCC 43243).</title>
        <authorList>
            <person name="Sudarsanam P."/>
            <person name="Ley R."/>
            <person name="Guruge J."/>
            <person name="Turnbaugh P.J."/>
            <person name="Mahowald M."/>
            <person name="Liep D."/>
            <person name="Gordon J."/>
        </authorList>
    </citation>
    <scope>NUCLEOTIDE SEQUENCE [LARGE SCALE GENOMIC DNA]</scope>
    <source>
        <strain evidence="2 3">ATCC 43243</strain>
    </source>
</reference>
<keyword evidence="3" id="KW-1185">Reference proteome</keyword>
<evidence type="ECO:0000313" key="2">
    <source>
        <dbReference type="EMBL" id="EEC56494.1"/>
    </source>
</evidence>
<feature type="transmembrane region" description="Helical" evidence="1">
    <location>
        <begin position="271"/>
        <end position="288"/>
    </location>
</feature>
<dbReference type="Proteomes" id="UP000003136">
    <property type="component" value="Unassembled WGS sequence"/>
</dbReference>
<evidence type="ECO:0000313" key="3">
    <source>
        <dbReference type="Proteomes" id="UP000003136"/>
    </source>
</evidence>
<dbReference type="eggNOG" id="ENOG5031A9Z">
    <property type="taxonomic scope" value="Bacteria"/>
</dbReference>
<dbReference type="HOGENOM" id="CLU_393172_0_0_9"/>
<sequence length="748" mass="83519">MMCWSIIEDWRIIMKNIFNKKLFSDGMRQLRTIGIMGLIIFCLETVFVVIGNNMSNAEWIASYTAGQITISGSAAQTALNMPEVCTLLELHPILLAAIYILAPVMVLYLFGFMNRRNSSDFYHSIPVKRECIAVSFLAAIVAWLCIIVLVSTALCCILTLFTPYVAINMYSVLTTTLATLAGSVCMLAAGFLAMSITGTYFSNIAVSVMLLIFPRGLITFFTVMMSSLVQVLPLSLGGILDYNINIVVGNVISLFIGGDALYPMTHLVPSLYTLVLAIVYFVIGMYAFKIRKSETATMPASNRHLQNIYRLIPPMCICLLPIAAVCQLILRRHEMFGGTNAMNLFYIVLFYFIAVIAYFLYELISTRKIANVMKSFKSLWTLAAFNVLFVIIIAAGYFYEIHNVPSADRVKYVIINTDDYSSLTRSDVGHDYYFTQKAAATKIYNQEIISKLVSYLEQNINDIKTTDGADSVSAYSTRLSVEFGKGIGTLRRKVYVPLNEYQTFINTLNKSDDYTSIYKNLPEYNSLASCELYMTGHSSWKISDNDKRDLYEALCEDFRSLDLPAAISHTSRYSSGGCIGRFYVEVNYKSSTLNFYAGISADTPRALKLLVERINAASDASNAVNKLLDAQLPDGYAVRNCTLSFTLLYDGNLYDGSATRSFYNNLDGSNDSYADYTENGAEILNKIADRLDSAPSTIDLNRPVLCVTYNSSLTDNNAKRTTESGCRFYQADDELVNLFSTFTKTDVR</sequence>
<accession>B7AWA3</accession>
<feature type="transmembrane region" description="Helical" evidence="1">
    <location>
        <begin position="131"/>
        <end position="161"/>
    </location>
</feature>
<feature type="transmembrane region" description="Helical" evidence="1">
    <location>
        <begin position="167"/>
        <end position="192"/>
    </location>
</feature>
<feature type="transmembrane region" description="Helical" evidence="1">
    <location>
        <begin position="342"/>
        <end position="361"/>
    </location>
</feature>
<feature type="transmembrane region" description="Helical" evidence="1">
    <location>
        <begin position="90"/>
        <end position="110"/>
    </location>
</feature>
<dbReference type="STRING" id="483218.BACPEC_03003"/>
<keyword evidence="1" id="KW-0472">Membrane</keyword>
<comment type="caution">
    <text evidence="2">The sequence shown here is derived from an EMBL/GenBank/DDBJ whole genome shotgun (WGS) entry which is preliminary data.</text>
</comment>
<feature type="transmembrane region" description="Helical" evidence="1">
    <location>
        <begin position="382"/>
        <end position="399"/>
    </location>
</feature>
<dbReference type="AlphaFoldDB" id="B7AWA3"/>
<protein>
    <submittedName>
        <fullName evidence="2">Uncharacterized protein</fullName>
    </submittedName>
</protein>
<reference evidence="2 3" key="2">
    <citation type="submission" date="2008-11" db="EMBL/GenBank/DDBJ databases">
        <authorList>
            <person name="Fulton L."/>
            <person name="Clifton S."/>
            <person name="Fulton B."/>
            <person name="Xu J."/>
            <person name="Minx P."/>
            <person name="Pepin K.H."/>
            <person name="Johnson M."/>
            <person name="Bhonagiri V."/>
            <person name="Nash W.E."/>
            <person name="Mardis E.R."/>
            <person name="Wilson R.K."/>
        </authorList>
    </citation>
    <scope>NUCLEOTIDE SEQUENCE [LARGE SCALE GENOMIC DNA]</scope>
    <source>
        <strain evidence="2 3">ATCC 43243</strain>
    </source>
</reference>
<keyword evidence="1" id="KW-1133">Transmembrane helix</keyword>
<gene>
    <name evidence="2" type="ORF">BACPEC_03003</name>
</gene>
<proteinExistence type="predicted"/>